<evidence type="ECO:0000256" key="1">
    <source>
        <dbReference type="SAM" id="MobiDB-lite"/>
    </source>
</evidence>
<organism evidence="3 4">
    <name type="scientific">Levilinea saccharolytica</name>
    <dbReference type="NCBI Taxonomy" id="229921"/>
    <lineage>
        <taxon>Bacteria</taxon>
        <taxon>Bacillati</taxon>
        <taxon>Chloroflexota</taxon>
        <taxon>Anaerolineae</taxon>
        <taxon>Anaerolineales</taxon>
        <taxon>Anaerolineaceae</taxon>
        <taxon>Levilinea</taxon>
    </lineage>
</organism>
<proteinExistence type="predicted"/>
<dbReference type="STRING" id="229921.ADN01_01430"/>
<protein>
    <recommendedName>
        <fullName evidence="5">GGDEF domain-containing protein</fullName>
    </recommendedName>
</protein>
<evidence type="ECO:0008006" key="5">
    <source>
        <dbReference type="Google" id="ProtNLM"/>
    </source>
</evidence>
<dbReference type="SUPFAM" id="SSF55073">
    <property type="entry name" value="Nucleotide cyclase"/>
    <property type="match status" value="1"/>
</dbReference>
<dbReference type="RefSeq" id="WP_062418273.1">
    <property type="nucleotide sequence ID" value="NZ_DF967974.1"/>
</dbReference>
<feature type="transmembrane region" description="Helical" evidence="2">
    <location>
        <begin position="82"/>
        <end position="105"/>
    </location>
</feature>
<comment type="caution">
    <text evidence="3">The sequence shown here is derived from an EMBL/GenBank/DDBJ whole genome shotgun (WGS) entry which is preliminary data.</text>
</comment>
<sequence length="297" mass="33504">MSQIRKDLILIFATLLLLFHLEQFTLTVRPGAVSYLVLLVCAAFIFTIALPFARHLNLWLSSAFWLGIYLVYRMVISAQRPFLAGVDIYVTISEVAILLFSVYLAHRLMASLQNAEGVIEKMTFAGFTHKTRPLDEAIEDIQLELTRSRRYDRPLSVLVVKPMSNSMKLELRQNLVNLQEDMVERFLIASVGQAIGKVVRRSDIVIEQNNQDRYIILCPETSPQGLEILASRIQESIHQSVGINTLWGASSFPSEALTFESLLQKAEAKLNDESNPDLSPRLVEHDHAEKPAAPSLE</sequence>
<dbReference type="OrthoDB" id="146846at2"/>
<dbReference type="EMBL" id="LGCM01000005">
    <property type="protein sequence ID" value="KPL91269.1"/>
    <property type="molecule type" value="Genomic_DNA"/>
</dbReference>
<name>A0A0P6Y4Y4_9CHLR</name>
<feature type="region of interest" description="Disordered" evidence="1">
    <location>
        <begin position="269"/>
        <end position="297"/>
    </location>
</feature>
<dbReference type="AlphaFoldDB" id="A0A0P6Y4Y4"/>
<keyword evidence="2" id="KW-0472">Membrane</keyword>
<dbReference type="InterPro" id="IPR043128">
    <property type="entry name" value="Rev_trsase/Diguanyl_cyclase"/>
</dbReference>
<keyword evidence="4" id="KW-1185">Reference proteome</keyword>
<reference evidence="3 4" key="1">
    <citation type="submission" date="2015-07" db="EMBL/GenBank/DDBJ databases">
        <title>Genome sequence of Levilinea saccharolytica DSM 16555.</title>
        <authorList>
            <person name="Hemp J."/>
            <person name="Ward L.M."/>
            <person name="Pace L.A."/>
            <person name="Fischer W.W."/>
        </authorList>
    </citation>
    <scope>NUCLEOTIDE SEQUENCE [LARGE SCALE GENOMIC DNA]</scope>
    <source>
        <strain evidence="3 4">KIBI-1</strain>
    </source>
</reference>
<evidence type="ECO:0000313" key="3">
    <source>
        <dbReference type="EMBL" id="KPL91269.1"/>
    </source>
</evidence>
<dbReference type="Proteomes" id="UP000050501">
    <property type="component" value="Unassembled WGS sequence"/>
</dbReference>
<keyword evidence="2" id="KW-1133">Transmembrane helix</keyword>
<dbReference type="InterPro" id="IPR029787">
    <property type="entry name" value="Nucleotide_cyclase"/>
</dbReference>
<feature type="transmembrane region" description="Helical" evidence="2">
    <location>
        <begin position="58"/>
        <end position="76"/>
    </location>
</feature>
<accession>A0A0P6Y4Y4</accession>
<feature type="transmembrane region" description="Helical" evidence="2">
    <location>
        <begin position="33"/>
        <end position="53"/>
    </location>
</feature>
<evidence type="ECO:0000256" key="2">
    <source>
        <dbReference type="SAM" id="Phobius"/>
    </source>
</evidence>
<gene>
    <name evidence="3" type="ORF">ADN01_01430</name>
</gene>
<keyword evidence="2" id="KW-0812">Transmembrane</keyword>
<evidence type="ECO:0000313" key="4">
    <source>
        <dbReference type="Proteomes" id="UP000050501"/>
    </source>
</evidence>
<dbReference type="Gene3D" id="3.30.70.270">
    <property type="match status" value="1"/>
</dbReference>